<accession>A0A9P7MYT7</accession>
<organism evidence="3 4">
    <name type="scientific">Claviceps arundinis</name>
    <dbReference type="NCBI Taxonomy" id="1623583"/>
    <lineage>
        <taxon>Eukaryota</taxon>
        <taxon>Fungi</taxon>
        <taxon>Dikarya</taxon>
        <taxon>Ascomycota</taxon>
        <taxon>Pezizomycotina</taxon>
        <taxon>Sordariomycetes</taxon>
        <taxon>Hypocreomycetidae</taxon>
        <taxon>Hypocreales</taxon>
        <taxon>Clavicipitaceae</taxon>
        <taxon>Claviceps</taxon>
    </lineage>
</organism>
<dbReference type="InterPro" id="IPR036291">
    <property type="entry name" value="NAD(P)-bd_dom_sf"/>
</dbReference>
<evidence type="ECO:0000313" key="3">
    <source>
        <dbReference type="EMBL" id="KAG5976093.1"/>
    </source>
</evidence>
<dbReference type="AlphaFoldDB" id="A0A9P7MYT7"/>
<dbReference type="EMBL" id="SRPS01000018">
    <property type="protein sequence ID" value="KAG5976093.1"/>
    <property type="molecule type" value="Genomic_DNA"/>
</dbReference>
<feature type="domain" description="NAD(P)-binding" evidence="2">
    <location>
        <begin position="11"/>
        <end position="227"/>
    </location>
</feature>
<evidence type="ECO:0000259" key="2">
    <source>
        <dbReference type="Pfam" id="PF13460"/>
    </source>
</evidence>
<dbReference type="Gene3D" id="3.40.50.720">
    <property type="entry name" value="NAD(P)-binding Rossmann-like Domain"/>
    <property type="match status" value="1"/>
</dbReference>
<gene>
    <name evidence="3" type="ORF">E4U56_002435</name>
</gene>
<dbReference type="PANTHER" id="PTHR15020:SF50">
    <property type="entry name" value="UPF0659 PROTEIN YMR090W"/>
    <property type="match status" value="1"/>
</dbReference>
<name>A0A9P7MYT7_9HYPO</name>
<sequence>MAPSHHVLLIGGHGKVAQLLTPLLLKRSWTVTSLIRTPKQALAVKKLGEQLSGKLRVRVCSVGDISTQEQAAEILEDLKPDFVAWAAGAGGKGGPEATYKVDRDAAINFINAAASIPSITRFLLISYNGSRRAGAAWWPSGEWDEYNQGVSQRIGHDVLATYYRAKIAADEALYEASKKSSTLVGIDLRPGVLTEEPVGRIELGKTKHVKGNVSRATVAAAADALLAADGVRSGWIDVLDGEEDLDAAVARVVREGVDSAEGEAIYSKK</sequence>
<dbReference type="SUPFAM" id="SSF51735">
    <property type="entry name" value="NAD(P)-binding Rossmann-fold domains"/>
    <property type="match status" value="1"/>
</dbReference>
<proteinExistence type="inferred from homology"/>
<evidence type="ECO:0000313" key="4">
    <source>
        <dbReference type="Proteomes" id="UP000784919"/>
    </source>
</evidence>
<dbReference type="OrthoDB" id="10254604at2759"/>
<evidence type="ECO:0000256" key="1">
    <source>
        <dbReference type="ARBA" id="ARBA00038376"/>
    </source>
</evidence>
<dbReference type="Pfam" id="PF13460">
    <property type="entry name" value="NAD_binding_10"/>
    <property type="match status" value="1"/>
</dbReference>
<dbReference type="PANTHER" id="PTHR15020">
    <property type="entry name" value="FLAVIN REDUCTASE-RELATED"/>
    <property type="match status" value="1"/>
</dbReference>
<protein>
    <recommendedName>
        <fullName evidence="2">NAD(P)-binding domain-containing protein</fullName>
    </recommendedName>
</protein>
<comment type="caution">
    <text evidence="3">The sequence shown here is derived from an EMBL/GenBank/DDBJ whole genome shotgun (WGS) entry which is preliminary data.</text>
</comment>
<reference evidence="3" key="1">
    <citation type="journal article" date="2020" name="bioRxiv">
        <title>Whole genome comparisons of ergot fungi reveals the divergence and evolution of species within the genus Claviceps are the result of varying mechanisms driving genome evolution and host range expansion.</title>
        <authorList>
            <person name="Wyka S.A."/>
            <person name="Mondo S.J."/>
            <person name="Liu M."/>
            <person name="Dettman J."/>
            <person name="Nalam V."/>
            <person name="Broders K.D."/>
        </authorList>
    </citation>
    <scope>NUCLEOTIDE SEQUENCE</scope>
    <source>
        <strain evidence="3">CCC 1102</strain>
    </source>
</reference>
<dbReference type="InterPro" id="IPR016040">
    <property type="entry name" value="NAD(P)-bd_dom"/>
</dbReference>
<comment type="similarity">
    <text evidence="1">Belongs to the avfA family.</text>
</comment>
<dbReference type="Proteomes" id="UP000784919">
    <property type="component" value="Unassembled WGS sequence"/>
</dbReference>